<organism evidence="2 3">
    <name type="scientific">Heterodermia speciosa</name>
    <dbReference type="NCBI Taxonomy" id="116794"/>
    <lineage>
        <taxon>Eukaryota</taxon>
        <taxon>Fungi</taxon>
        <taxon>Dikarya</taxon>
        <taxon>Ascomycota</taxon>
        <taxon>Pezizomycotina</taxon>
        <taxon>Lecanoromycetes</taxon>
        <taxon>OSLEUM clade</taxon>
        <taxon>Lecanoromycetidae</taxon>
        <taxon>Caliciales</taxon>
        <taxon>Physciaceae</taxon>
        <taxon>Heterodermia</taxon>
    </lineage>
</organism>
<keyword evidence="3" id="KW-1185">Reference proteome</keyword>
<protein>
    <recommendedName>
        <fullName evidence="1">DUF7730 domain-containing protein</fullName>
    </recommendedName>
</protein>
<sequence>MSSPIPTTTVSDMPKNVNYLVTRTGRRLNRKNLFNTRPFFPFLQLPAEIRNQIYRLVLVSPGDDIVISDMDYRIYHHLTLHTSRQVLRTPYRSFYTADDVTFTSPLRPDSDFITDEWTTYISPVCPFVPNNIVRNSSGLLRVSHQIRMESLPIFYGENTFYSCSEWALLPFLEDRPALGRTSIRHAKLYLIIAGDGLHFERQECWIRNCKYMAQQLTGLESLSLKIVDFEGRLLRADKKYEKWWMGWIPAMMEIKVANLEVTLEISDAIHYFTSDSSGVWAQIEAAEERLLGVLKTGMLKGGSSEEGKGTAVVDNDDILTSSDEDGAF</sequence>
<proteinExistence type="predicted"/>
<dbReference type="EMBL" id="CAJPDS010000046">
    <property type="protein sequence ID" value="CAF9927904.1"/>
    <property type="molecule type" value="Genomic_DNA"/>
</dbReference>
<dbReference type="InterPro" id="IPR056632">
    <property type="entry name" value="DUF7730"/>
</dbReference>
<dbReference type="Proteomes" id="UP000664521">
    <property type="component" value="Unassembled WGS sequence"/>
</dbReference>
<feature type="domain" description="DUF7730" evidence="1">
    <location>
        <begin position="42"/>
        <end position="237"/>
    </location>
</feature>
<name>A0A8H3FNS4_9LECA</name>
<dbReference type="Pfam" id="PF24864">
    <property type="entry name" value="DUF7730"/>
    <property type="match status" value="1"/>
</dbReference>
<accession>A0A8H3FNS4</accession>
<evidence type="ECO:0000313" key="3">
    <source>
        <dbReference type="Proteomes" id="UP000664521"/>
    </source>
</evidence>
<reference evidence="2" key="1">
    <citation type="submission" date="2021-03" db="EMBL/GenBank/DDBJ databases">
        <authorList>
            <person name="Tagirdzhanova G."/>
        </authorList>
    </citation>
    <scope>NUCLEOTIDE SEQUENCE</scope>
</reference>
<gene>
    <name evidence="2" type="ORF">HETSPECPRED_006699</name>
</gene>
<dbReference type="AlphaFoldDB" id="A0A8H3FNS4"/>
<comment type="caution">
    <text evidence="2">The sequence shown here is derived from an EMBL/GenBank/DDBJ whole genome shotgun (WGS) entry which is preliminary data.</text>
</comment>
<dbReference type="PANTHER" id="PTHR38790">
    <property type="entry name" value="2EXR DOMAIN-CONTAINING PROTEIN-RELATED"/>
    <property type="match status" value="1"/>
</dbReference>
<dbReference type="OrthoDB" id="5413827at2759"/>
<evidence type="ECO:0000259" key="1">
    <source>
        <dbReference type="Pfam" id="PF24864"/>
    </source>
</evidence>
<evidence type="ECO:0000313" key="2">
    <source>
        <dbReference type="EMBL" id="CAF9927904.1"/>
    </source>
</evidence>